<dbReference type="Pfam" id="PF09135">
    <property type="entry name" value="Alb1"/>
    <property type="match status" value="1"/>
</dbReference>
<evidence type="ECO:0000256" key="3">
    <source>
        <dbReference type="ARBA" id="ARBA00022448"/>
    </source>
</evidence>
<dbReference type="GO" id="GO:0005730">
    <property type="term" value="C:nucleolus"/>
    <property type="evidence" value="ECO:0007669"/>
    <property type="project" value="TreeGrafter"/>
</dbReference>
<evidence type="ECO:0000256" key="2">
    <source>
        <dbReference type="ARBA" id="ARBA00004496"/>
    </source>
</evidence>
<dbReference type="InterPro" id="IPR022784">
    <property type="entry name" value="Ribosome_bgen_Alb1"/>
</dbReference>
<keyword evidence="6" id="KW-0539">Nucleus</keyword>
<gene>
    <name evidence="8" type="ORF">TD95_000658</name>
</gene>
<comment type="caution">
    <text evidence="8">The sequence shown here is derived from an EMBL/GenBank/DDBJ whole genome shotgun (WGS) entry which is preliminary data.</text>
</comment>
<evidence type="ECO:0000256" key="1">
    <source>
        <dbReference type="ARBA" id="ARBA00004123"/>
    </source>
</evidence>
<evidence type="ECO:0000256" key="5">
    <source>
        <dbReference type="ARBA" id="ARBA00022517"/>
    </source>
</evidence>
<name>A0A0F4ZKV3_9PEZI</name>
<feature type="region of interest" description="Disordered" evidence="7">
    <location>
        <begin position="1"/>
        <end position="85"/>
    </location>
</feature>
<feature type="compositionally biased region" description="Basic residues" evidence="7">
    <location>
        <begin position="1"/>
        <end position="10"/>
    </location>
</feature>
<dbReference type="GO" id="GO:0000055">
    <property type="term" value="P:ribosomal large subunit export from nucleus"/>
    <property type="evidence" value="ECO:0007669"/>
    <property type="project" value="TreeGrafter"/>
</dbReference>
<keyword evidence="3" id="KW-0813">Transport</keyword>
<dbReference type="EMBL" id="LAEV01000372">
    <property type="protein sequence ID" value="KKA30493.1"/>
    <property type="molecule type" value="Genomic_DNA"/>
</dbReference>
<dbReference type="AlphaFoldDB" id="A0A0F4ZKV3"/>
<keyword evidence="9" id="KW-1185">Reference proteome</keyword>
<dbReference type="InterPro" id="IPR053278">
    <property type="entry name" value="Pre-60S_factor_ECM1"/>
</dbReference>
<evidence type="ECO:0000313" key="8">
    <source>
        <dbReference type="EMBL" id="KKA30493.1"/>
    </source>
</evidence>
<comment type="subcellular location">
    <subcellularLocation>
        <location evidence="2">Cytoplasm</location>
    </subcellularLocation>
    <subcellularLocation>
        <location evidence="1">Nucleus</location>
    </subcellularLocation>
</comment>
<dbReference type="GO" id="GO:0030687">
    <property type="term" value="C:preribosome, large subunit precursor"/>
    <property type="evidence" value="ECO:0007669"/>
    <property type="project" value="TreeGrafter"/>
</dbReference>
<keyword evidence="4" id="KW-0963">Cytoplasm</keyword>
<dbReference type="OrthoDB" id="5304887at2759"/>
<evidence type="ECO:0000256" key="6">
    <source>
        <dbReference type="ARBA" id="ARBA00023242"/>
    </source>
</evidence>
<dbReference type="PANTHER" id="PTHR28280">
    <property type="entry name" value="SHUTTLING PRE-60S FACTOR ECM1"/>
    <property type="match status" value="1"/>
</dbReference>
<evidence type="ECO:0000256" key="7">
    <source>
        <dbReference type="SAM" id="MobiDB-lite"/>
    </source>
</evidence>
<evidence type="ECO:0008006" key="10">
    <source>
        <dbReference type="Google" id="ProtNLM"/>
    </source>
</evidence>
<accession>A0A0F4ZKV3</accession>
<feature type="compositionally biased region" description="Basic residues" evidence="7">
    <location>
        <begin position="62"/>
        <end position="81"/>
    </location>
</feature>
<dbReference type="Proteomes" id="UP000033483">
    <property type="component" value="Unassembled WGS sequence"/>
</dbReference>
<organism evidence="8 9">
    <name type="scientific">Thielaviopsis punctulata</name>
    <dbReference type="NCBI Taxonomy" id="72032"/>
    <lineage>
        <taxon>Eukaryota</taxon>
        <taxon>Fungi</taxon>
        <taxon>Dikarya</taxon>
        <taxon>Ascomycota</taxon>
        <taxon>Pezizomycotina</taxon>
        <taxon>Sordariomycetes</taxon>
        <taxon>Hypocreomycetidae</taxon>
        <taxon>Microascales</taxon>
        <taxon>Ceratocystidaceae</taxon>
        <taxon>Thielaviopsis</taxon>
    </lineage>
</organism>
<evidence type="ECO:0000256" key="4">
    <source>
        <dbReference type="ARBA" id="ARBA00022490"/>
    </source>
</evidence>
<reference evidence="8 9" key="1">
    <citation type="submission" date="2015-03" db="EMBL/GenBank/DDBJ databases">
        <authorList>
            <person name="Radwan O."/>
            <person name="Al-Naeli F.A."/>
            <person name="Rendon G.A."/>
            <person name="Fields C."/>
        </authorList>
    </citation>
    <scope>NUCLEOTIDE SEQUENCE [LARGE SCALE GENOMIC DNA]</scope>
    <source>
        <strain evidence="8">CR-DP1</strain>
    </source>
</reference>
<sequence length="206" mass="22222">MSKGGIKKKNREPSQRSRAARREASPSLDAGRAVRALSPAAQPKVDSRPSVLAIHHGAGVSKKAKTGRKAVKTHKQRRRHERGLDRAEAVADITAKKIERSLQQEKLVRSRKKNWDDVNKGLGAPSKKTKFGFELLGEDDGEDQSVADVVVSTNLFATIPNTEVVMDESEVDIINEVAPAAAPAPAPAVVEALIPVAVAQDDDEIM</sequence>
<evidence type="ECO:0000313" key="9">
    <source>
        <dbReference type="Proteomes" id="UP000033483"/>
    </source>
</evidence>
<dbReference type="GO" id="GO:0005737">
    <property type="term" value="C:cytoplasm"/>
    <property type="evidence" value="ECO:0007669"/>
    <property type="project" value="UniProtKB-SubCell"/>
</dbReference>
<dbReference type="PANTHER" id="PTHR28280:SF1">
    <property type="entry name" value="SHUTTLING PRE-60S FACTOR ECM1"/>
    <property type="match status" value="1"/>
</dbReference>
<proteinExistence type="predicted"/>
<protein>
    <recommendedName>
        <fullName evidence="10">Alb1-domain-containing protein</fullName>
    </recommendedName>
</protein>
<feature type="compositionally biased region" description="Basic and acidic residues" evidence="7">
    <location>
        <begin position="11"/>
        <end position="24"/>
    </location>
</feature>
<keyword evidence="5" id="KW-0690">Ribosome biogenesis</keyword>